<dbReference type="InterPro" id="IPR017894">
    <property type="entry name" value="HTH_IS21_transposase_type"/>
</dbReference>
<dbReference type="PROSITE" id="PS50531">
    <property type="entry name" value="HTH_IS21"/>
    <property type="match status" value="1"/>
</dbReference>
<organism evidence="3 4">
    <name type="scientific">Methylobacterium isbiliense</name>
    <dbReference type="NCBI Taxonomy" id="315478"/>
    <lineage>
        <taxon>Bacteria</taxon>
        <taxon>Pseudomonadati</taxon>
        <taxon>Pseudomonadota</taxon>
        <taxon>Alphaproteobacteria</taxon>
        <taxon>Hyphomicrobiales</taxon>
        <taxon>Methylobacteriaceae</taxon>
        <taxon>Methylobacterium</taxon>
    </lineage>
</organism>
<evidence type="ECO:0000313" key="3">
    <source>
        <dbReference type="EMBL" id="GJE03762.1"/>
    </source>
</evidence>
<reference evidence="3" key="1">
    <citation type="journal article" date="2021" name="Front. Microbiol.">
        <title>Comprehensive Comparative Genomics and Phenotyping of Methylobacterium Species.</title>
        <authorList>
            <person name="Alessa O."/>
            <person name="Ogura Y."/>
            <person name="Fujitani Y."/>
            <person name="Takami H."/>
            <person name="Hayashi T."/>
            <person name="Sahin N."/>
            <person name="Tani A."/>
        </authorList>
    </citation>
    <scope>NUCLEOTIDE SEQUENCE</scope>
    <source>
        <strain evidence="3">DSM 17168</strain>
    </source>
</reference>
<name>A0ABQ4SKS1_9HYPH</name>
<sequence>MGRSDLERLSKEELIELVLRLQRPEKTSRTSSKPPSTDRKERREQAKPGGTKPGHEGHSRTLSADPDEVVAHRPGQCPCCGGALAADLPAEIVSLSEQIELPEVAPLVTQHQRLAMRCPSCGTRVVAAVPEAARAAPFGPRLHAVATYLKTFQALSYERLQAALADLSGLTLSQGGLMNLLRRAQKHFRAGREAAVSALHRAAVVASDETGVRIEGSTSYHWVFRSDTAVVHHAAPTRAAAVVHAMMDGHRPSVWISDHYTTQQGHGERHQTCLAHLARDVAYAVEVSDDPVPLRLQLWLGSVFSLAERVSDLAAATLAAKRRALERRLSAILSALSTPGASWFFRTSCGAGAVAGGCVISPGLTSESAMPRRLLPLVPPQLSVVGIEPTPDHLVIHVRLRPRPTCCPGCRGLDCRPHGSYHRTSADLPWQGRSVSLRLRVRRFRCTNPACPRRTFSEQGGDIVQPHARRSVRLHDLQRHLGLALGGEPAARLAQRLAMPVSGDTLLRLVRAGALPTHPEPRVVGVDEWAWRRGRSYGTVFVDLERHTVLDLLPDRATESVAAWLHGHPDIAVVARDRAEVFAEGTRVGAPQARQVLDRFHLLRNLSAALRAIAVDHHAAIRAAGRALLDQEVEAARTRSRAARTPTASEIRKRATHAPRQARHAELKRLAEGGASVSGMARALGLDRKTVRVWLARDAPPSWRRRRVVPTILDPYRADLEARWQAGCHNAAELARALIRAGADVRPRVVRDWAMKRRREAMDVLDAVPGSPSTPRWRPPSAERTARLLQADPSTLGEIDRRFVEGLRAEAPALVESAVLAIRFADLVRRRSCESVEAWLAAASATPLASSAAGLQHDVEALRGTTTTPWSTGPVEGQIGRLKLLKRMMFGRAGFALLRQRVLARF</sequence>
<feature type="compositionally biased region" description="Basic and acidic residues" evidence="1">
    <location>
        <begin position="36"/>
        <end position="46"/>
    </location>
</feature>
<evidence type="ECO:0000256" key="1">
    <source>
        <dbReference type="SAM" id="MobiDB-lite"/>
    </source>
</evidence>
<reference evidence="3" key="2">
    <citation type="submission" date="2021-08" db="EMBL/GenBank/DDBJ databases">
        <authorList>
            <person name="Tani A."/>
            <person name="Ola A."/>
            <person name="Ogura Y."/>
            <person name="Katsura K."/>
            <person name="Hayashi T."/>
        </authorList>
    </citation>
    <scope>NUCLEOTIDE SEQUENCE</scope>
    <source>
        <strain evidence="3">DSM 17168</strain>
    </source>
</reference>
<accession>A0ABQ4SKS1</accession>
<keyword evidence="4" id="KW-1185">Reference proteome</keyword>
<dbReference type="PANTHER" id="PTHR33498">
    <property type="entry name" value="TRANSPOSASE FOR INSERTION SEQUENCE ELEMENT IS1557"/>
    <property type="match status" value="1"/>
</dbReference>
<dbReference type="PANTHER" id="PTHR33498:SF1">
    <property type="entry name" value="TRANSPOSASE FOR INSERTION SEQUENCE ELEMENT IS1557"/>
    <property type="match status" value="1"/>
</dbReference>
<evidence type="ECO:0000313" key="4">
    <source>
        <dbReference type="Proteomes" id="UP001055153"/>
    </source>
</evidence>
<feature type="region of interest" description="Disordered" evidence="1">
    <location>
        <begin position="19"/>
        <end position="62"/>
    </location>
</feature>
<gene>
    <name evidence="3" type="ORF">GMJLKIPL_5719</name>
</gene>
<evidence type="ECO:0000259" key="2">
    <source>
        <dbReference type="PROSITE" id="PS50531"/>
    </source>
</evidence>
<feature type="region of interest" description="Disordered" evidence="1">
    <location>
        <begin position="638"/>
        <end position="661"/>
    </location>
</feature>
<protein>
    <recommendedName>
        <fullName evidence="2">HTH IS21-type domain-containing protein</fullName>
    </recommendedName>
</protein>
<dbReference type="Pfam" id="PF13005">
    <property type="entry name" value="zf-IS66"/>
    <property type="match status" value="1"/>
</dbReference>
<dbReference type="InterPro" id="IPR047951">
    <property type="entry name" value="Transpos_ISL3"/>
</dbReference>
<dbReference type="EMBL" id="BPQQ01000089">
    <property type="protein sequence ID" value="GJE03762.1"/>
    <property type="molecule type" value="Genomic_DNA"/>
</dbReference>
<proteinExistence type="predicted"/>
<feature type="domain" description="HTH IS21-type" evidence="2">
    <location>
        <begin position="662"/>
        <end position="724"/>
    </location>
</feature>
<dbReference type="InterPro" id="IPR004291">
    <property type="entry name" value="Transposase_IS66_central"/>
</dbReference>
<dbReference type="Pfam" id="PF01610">
    <property type="entry name" value="DDE_Tnp_ISL3"/>
    <property type="match status" value="1"/>
</dbReference>
<dbReference type="Pfam" id="PF03050">
    <property type="entry name" value="DDE_Tnp_IS66"/>
    <property type="match status" value="1"/>
</dbReference>
<comment type="caution">
    <text evidence="3">The sequence shown here is derived from an EMBL/GenBank/DDBJ whole genome shotgun (WGS) entry which is preliminary data.</text>
</comment>
<dbReference type="InterPro" id="IPR024474">
    <property type="entry name" value="Znf_dom_IS66"/>
</dbReference>
<dbReference type="Pfam" id="PF14690">
    <property type="entry name" value="Zn_ribbon_ISL3"/>
    <property type="match status" value="1"/>
</dbReference>
<dbReference type="Proteomes" id="UP001055153">
    <property type="component" value="Unassembled WGS sequence"/>
</dbReference>
<dbReference type="InterPro" id="IPR002560">
    <property type="entry name" value="Transposase_DDE"/>
</dbReference>
<dbReference type="NCBIfam" id="NF033517">
    <property type="entry name" value="transpos_IS66"/>
    <property type="match status" value="1"/>
</dbReference>
<dbReference type="InterPro" id="IPR029261">
    <property type="entry name" value="Transposase_Znf"/>
</dbReference>
<dbReference type="NCBIfam" id="NF033550">
    <property type="entry name" value="transpos_ISL3"/>
    <property type="match status" value="1"/>
</dbReference>